<gene>
    <name evidence="3" type="ORF">BGZ95_009314</name>
</gene>
<evidence type="ECO:0000259" key="2">
    <source>
        <dbReference type="Pfam" id="PF00561"/>
    </source>
</evidence>
<accession>A0AAD4DDE9</accession>
<proteinExistence type="predicted"/>
<comment type="caution">
    <text evidence="3">The sequence shown here is derived from an EMBL/GenBank/DDBJ whole genome shotgun (WGS) entry which is preliminary data.</text>
</comment>
<dbReference type="AlphaFoldDB" id="A0AAD4DDE9"/>
<keyword evidence="1" id="KW-0732">Signal</keyword>
<dbReference type="PANTHER" id="PTHR43798">
    <property type="entry name" value="MONOACYLGLYCEROL LIPASE"/>
    <property type="match status" value="1"/>
</dbReference>
<dbReference type="EMBL" id="JAAAIL010000542">
    <property type="protein sequence ID" value="KAG0274957.1"/>
    <property type="molecule type" value="Genomic_DNA"/>
</dbReference>
<keyword evidence="4" id="KW-1185">Reference proteome</keyword>
<dbReference type="SUPFAM" id="SSF53474">
    <property type="entry name" value="alpha/beta-Hydrolases"/>
    <property type="match status" value="1"/>
</dbReference>
<sequence length="322" mass="35070">MQIKSLLPTAFIGLTASLLCSAAPIDYDPLAEARRLNPVTGNITTPDGTVLSYRLFNHTEAGYANATPVIFVGGTGQVQTDWDTVIPHFTMKHPVLSYDNRGIGLSTVTNTSLITRQNMADDIRELSKHFGWTHIDLVGISMGAIVSNTFAASNFTDVTIDHLVLIAGAYKDSSTGPLVQQVGQWLQEFSTTPPPAQEWTSFIHKLMLACLTPDFITNNPSEISSFLNQLDQGVGRTFEKFVAQASSLGSYNMTENLKRFAMPTLIQHGTLDVGIPVQVGREMNGLIPGSKYIEYADGGHVLFETNPESVAAIVEFLDSDEQ</sequence>
<dbReference type="PANTHER" id="PTHR43798:SF33">
    <property type="entry name" value="HYDROLASE, PUTATIVE (AFU_ORTHOLOGUE AFUA_2G14860)-RELATED"/>
    <property type="match status" value="1"/>
</dbReference>
<evidence type="ECO:0000313" key="3">
    <source>
        <dbReference type="EMBL" id="KAG0274957.1"/>
    </source>
</evidence>
<feature type="chain" id="PRO_5042204543" description="AB hydrolase-1 domain-containing protein" evidence="1">
    <location>
        <begin position="23"/>
        <end position="322"/>
    </location>
</feature>
<dbReference type="Pfam" id="PF00561">
    <property type="entry name" value="Abhydrolase_1"/>
    <property type="match status" value="1"/>
</dbReference>
<dbReference type="InterPro" id="IPR000073">
    <property type="entry name" value="AB_hydrolase_1"/>
</dbReference>
<dbReference type="Proteomes" id="UP001194580">
    <property type="component" value="Unassembled WGS sequence"/>
</dbReference>
<name>A0AAD4DDE9_9FUNG</name>
<feature type="domain" description="AB hydrolase-1" evidence="2">
    <location>
        <begin position="68"/>
        <end position="307"/>
    </location>
</feature>
<reference evidence="3" key="1">
    <citation type="journal article" date="2020" name="Fungal Divers.">
        <title>Resolving the Mortierellaceae phylogeny through synthesis of multi-gene phylogenetics and phylogenomics.</title>
        <authorList>
            <person name="Vandepol N."/>
            <person name="Liber J."/>
            <person name="Desiro A."/>
            <person name="Na H."/>
            <person name="Kennedy M."/>
            <person name="Barry K."/>
            <person name="Grigoriev I.V."/>
            <person name="Miller A.N."/>
            <person name="O'Donnell K."/>
            <person name="Stajich J.E."/>
            <person name="Bonito G."/>
        </authorList>
    </citation>
    <scope>NUCLEOTIDE SEQUENCE</scope>
    <source>
        <strain evidence="3">NRRL 28262</strain>
    </source>
</reference>
<dbReference type="InterPro" id="IPR029058">
    <property type="entry name" value="AB_hydrolase_fold"/>
</dbReference>
<protein>
    <recommendedName>
        <fullName evidence="2">AB hydrolase-1 domain-containing protein</fullName>
    </recommendedName>
</protein>
<dbReference type="GO" id="GO:0016020">
    <property type="term" value="C:membrane"/>
    <property type="evidence" value="ECO:0007669"/>
    <property type="project" value="TreeGrafter"/>
</dbReference>
<organism evidence="3 4">
    <name type="scientific">Linnemannia exigua</name>
    <dbReference type="NCBI Taxonomy" id="604196"/>
    <lineage>
        <taxon>Eukaryota</taxon>
        <taxon>Fungi</taxon>
        <taxon>Fungi incertae sedis</taxon>
        <taxon>Mucoromycota</taxon>
        <taxon>Mortierellomycotina</taxon>
        <taxon>Mortierellomycetes</taxon>
        <taxon>Mortierellales</taxon>
        <taxon>Mortierellaceae</taxon>
        <taxon>Linnemannia</taxon>
    </lineage>
</organism>
<dbReference type="InterPro" id="IPR050266">
    <property type="entry name" value="AB_hydrolase_sf"/>
</dbReference>
<evidence type="ECO:0000313" key="4">
    <source>
        <dbReference type="Proteomes" id="UP001194580"/>
    </source>
</evidence>
<feature type="signal peptide" evidence="1">
    <location>
        <begin position="1"/>
        <end position="22"/>
    </location>
</feature>
<evidence type="ECO:0000256" key="1">
    <source>
        <dbReference type="SAM" id="SignalP"/>
    </source>
</evidence>
<dbReference type="Gene3D" id="3.40.50.1820">
    <property type="entry name" value="alpha/beta hydrolase"/>
    <property type="match status" value="1"/>
</dbReference>